<reference evidence="3 4" key="1">
    <citation type="journal article" date="2008" name="Nature">
        <title>The genome of Laccaria bicolor provides insights into mycorrhizal symbiosis.</title>
        <authorList>
            <person name="Martin F."/>
            <person name="Aerts A."/>
            <person name="Ahren D."/>
            <person name="Brun A."/>
            <person name="Danchin E.G.J."/>
            <person name="Duchaussoy F."/>
            <person name="Gibon J."/>
            <person name="Kohler A."/>
            <person name="Lindquist E."/>
            <person name="Pereda V."/>
            <person name="Salamov A."/>
            <person name="Shapiro H.J."/>
            <person name="Wuyts J."/>
            <person name="Blaudez D."/>
            <person name="Buee M."/>
            <person name="Brokstein P."/>
            <person name="Canbaeck B."/>
            <person name="Cohen D."/>
            <person name="Courty P.E."/>
            <person name="Coutinho P.M."/>
            <person name="Delaruelle C."/>
            <person name="Detter J.C."/>
            <person name="Deveau A."/>
            <person name="DiFazio S."/>
            <person name="Duplessis S."/>
            <person name="Fraissinet-Tachet L."/>
            <person name="Lucic E."/>
            <person name="Frey-Klett P."/>
            <person name="Fourrey C."/>
            <person name="Feussner I."/>
            <person name="Gay G."/>
            <person name="Grimwood J."/>
            <person name="Hoegger P.J."/>
            <person name="Jain P."/>
            <person name="Kilaru S."/>
            <person name="Labbe J."/>
            <person name="Lin Y.C."/>
            <person name="Legue V."/>
            <person name="Le Tacon F."/>
            <person name="Marmeisse R."/>
            <person name="Melayah D."/>
            <person name="Montanini B."/>
            <person name="Muratet M."/>
            <person name="Nehls U."/>
            <person name="Niculita-Hirzel H."/>
            <person name="Oudot-Le Secq M.P."/>
            <person name="Peter M."/>
            <person name="Quesneville H."/>
            <person name="Rajashekar B."/>
            <person name="Reich M."/>
            <person name="Rouhier N."/>
            <person name="Schmutz J."/>
            <person name="Yin T."/>
            <person name="Chalot M."/>
            <person name="Henrissat B."/>
            <person name="Kuees U."/>
            <person name="Lucas S."/>
            <person name="Van de Peer Y."/>
            <person name="Podila G.K."/>
            <person name="Polle A."/>
            <person name="Pukkila P.J."/>
            <person name="Richardson P.M."/>
            <person name="Rouze P."/>
            <person name="Sanders I.R."/>
            <person name="Stajich J.E."/>
            <person name="Tunlid A."/>
            <person name="Tuskan G."/>
            <person name="Grigoriev I.V."/>
        </authorList>
    </citation>
    <scope>NUCLEOTIDE SEQUENCE [LARGE SCALE GENOMIC DNA]</scope>
    <source>
        <strain evidence="4">S238N-H82 / ATCC MYA-4686</strain>
    </source>
</reference>
<dbReference type="STRING" id="486041.B0D3M6"/>
<dbReference type="EMBL" id="DS547096">
    <property type="protein sequence ID" value="EDR11298.1"/>
    <property type="molecule type" value="Genomic_DNA"/>
</dbReference>
<organism evidence="4">
    <name type="scientific">Laccaria bicolor (strain S238N-H82 / ATCC MYA-4686)</name>
    <name type="common">Bicoloured deceiver</name>
    <name type="synonym">Laccaria laccata var. bicolor</name>
    <dbReference type="NCBI Taxonomy" id="486041"/>
    <lineage>
        <taxon>Eukaryota</taxon>
        <taxon>Fungi</taxon>
        <taxon>Dikarya</taxon>
        <taxon>Basidiomycota</taxon>
        <taxon>Agaricomycotina</taxon>
        <taxon>Agaricomycetes</taxon>
        <taxon>Agaricomycetidae</taxon>
        <taxon>Agaricales</taxon>
        <taxon>Agaricineae</taxon>
        <taxon>Hydnangiaceae</taxon>
        <taxon>Laccaria</taxon>
    </lineage>
</organism>
<dbReference type="HOGENOM" id="CLU_401727_0_0_1"/>
<feature type="compositionally biased region" description="Basic and acidic residues" evidence="1">
    <location>
        <begin position="404"/>
        <end position="420"/>
    </location>
</feature>
<feature type="region of interest" description="Disordered" evidence="1">
    <location>
        <begin position="503"/>
        <end position="550"/>
    </location>
</feature>
<dbReference type="KEGG" id="lbc:LACBIDRAFT_324976"/>
<evidence type="ECO:0000256" key="1">
    <source>
        <dbReference type="SAM" id="MobiDB-lite"/>
    </source>
</evidence>
<feature type="transmembrane region" description="Helical" evidence="2">
    <location>
        <begin position="147"/>
        <end position="171"/>
    </location>
</feature>
<keyword evidence="4" id="KW-1185">Reference proteome</keyword>
<keyword evidence="2" id="KW-1133">Transmembrane helix</keyword>
<dbReference type="RefSeq" id="XP_001878599.1">
    <property type="nucleotide sequence ID" value="XM_001878564.1"/>
</dbReference>
<dbReference type="OrthoDB" id="3222669at2759"/>
<keyword evidence="2" id="KW-0472">Membrane</keyword>
<keyword evidence="2" id="KW-0812">Transmembrane</keyword>
<name>B0D3M6_LACBS</name>
<feature type="compositionally biased region" description="Basic and acidic residues" evidence="1">
    <location>
        <begin position="646"/>
        <end position="665"/>
    </location>
</feature>
<feature type="region of interest" description="Disordered" evidence="1">
    <location>
        <begin position="326"/>
        <end position="351"/>
    </location>
</feature>
<accession>B0D3M6</accession>
<feature type="region of interest" description="Disordered" evidence="1">
    <location>
        <begin position="645"/>
        <end position="673"/>
    </location>
</feature>
<feature type="compositionally biased region" description="Acidic residues" evidence="1">
    <location>
        <begin position="444"/>
        <end position="458"/>
    </location>
</feature>
<evidence type="ECO:0000313" key="3">
    <source>
        <dbReference type="EMBL" id="EDR11298.1"/>
    </source>
</evidence>
<feature type="transmembrane region" description="Helical" evidence="2">
    <location>
        <begin position="113"/>
        <end position="135"/>
    </location>
</feature>
<feature type="transmembrane region" description="Helical" evidence="2">
    <location>
        <begin position="251"/>
        <end position="275"/>
    </location>
</feature>
<evidence type="ECO:0000256" key="2">
    <source>
        <dbReference type="SAM" id="Phobius"/>
    </source>
</evidence>
<feature type="compositionally biased region" description="Polar residues" evidence="1">
    <location>
        <begin position="526"/>
        <end position="541"/>
    </location>
</feature>
<dbReference type="Proteomes" id="UP000001194">
    <property type="component" value="Unassembled WGS sequence"/>
</dbReference>
<feature type="transmembrane region" description="Helical" evidence="2">
    <location>
        <begin position="192"/>
        <end position="215"/>
    </location>
</feature>
<gene>
    <name evidence="3" type="ORF">LACBIDRAFT_324976</name>
</gene>
<sequence length="703" mass="77842">MAAAYLNNAFYAPEVSEPRGAFPHSRNISTVSSATLHTSTTLHSPPTEPLLPPSAPGTEGYYEVLSRQSRGASRSSVHLRWDQSTAVDGTPLKGEDRGLWNRVMQAKLSRWKWLKAVLEAVIGIWSLYNTIRYFYAFTIYESPTGQSYSLALGTSTGLSFACLACAVILALSESALSLHGITFQRLLSARQWLHYISSFLLIAPAIVNFAAVFSWRNATDSQLMTAHRCQVDIDIIWSTSYTLCNLKSPSWGVWLTLSVLRLLFTLLLLVAHLMISSNFYRLKNLGNPRRSRKHKYHQSDSFHTPCLPPHMTGPLLLPHFERDTRKPKSTLSARSKTSSSPRSQVRLVRSRSSGLSGDVIFDPTSLYSTPANPSFNLPDQGGDTNGFVDRFRSLVAQYTRETEEALELARSEDTSSRHTLESPPPNIKDPNDADLQPSAGLPDDRDDDEGHEEDYDNDDIYRTRPPSALGYNELGMPYPPEQQIRMLNGYIRRMPTIESMGSREMGSSIAGSSMYTNRDRERERYSMTTNSRPPTRNNRSSWDSEAHSRTNSLSAQAGILAGLTSEVGELLRMENRAELSRSPASSGVEPGGCVGGGVFDRFEGLGVTRLTKQDLHGIRHNAKPQWGVSRTSPLGNMVWKVFQSDSDSHSKAGRKGDSLKSDKRGVSVAETTEASSFVVSLVSRRKSAIPGGADKKQDGNRNL</sequence>
<proteinExistence type="predicted"/>
<dbReference type="AlphaFoldDB" id="B0D3M6"/>
<evidence type="ECO:0000313" key="4">
    <source>
        <dbReference type="Proteomes" id="UP000001194"/>
    </source>
</evidence>
<dbReference type="GeneID" id="6073612"/>
<protein>
    <submittedName>
        <fullName evidence="3">Predicted protein</fullName>
    </submittedName>
</protein>
<dbReference type="InParanoid" id="B0D3M6"/>
<feature type="region of interest" description="Disordered" evidence="1">
    <location>
        <begin position="290"/>
        <end position="309"/>
    </location>
</feature>
<feature type="region of interest" description="Disordered" evidence="1">
    <location>
        <begin position="404"/>
        <end position="477"/>
    </location>
</feature>
<feature type="compositionally biased region" description="Low complexity" evidence="1">
    <location>
        <begin position="329"/>
        <end position="351"/>
    </location>
</feature>